<protein>
    <submittedName>
        <fullName evidence="1">Uncharacterized protein</fullName>
    </submittedName>
</protein>
<name>A0A3G4ZZL4_9VIRU</name>
<accession>A0A3G4ZZL4</accession>
<organism evidence="1">
    <name type="scientific">Edafosvirus sp</name>
    <dbReference type="NCBI Taxonomy" id="2487765"/>
    <lineage>
        <taxon>Viruses</taxon>
        <taxon>Varidnaviria</taxon>
        <taxon>Bamfordvirae</taxon>
        <taxon>Nucleocytoviricota</taxon>
        <taxon>Megaviricetes</taxon>
        <taxon>Imitervirales</taxon>
        <taxon>Mimiviridae</taxon>
        <taxon>Klosneuvirinae</taxon>
    </lineage>
</organism>
<proteinExistence type="predicted"/>
<dbReference type="EMBL" id="MK072099">
    <property type="protein sequence ID" value="AYV78799.1"/>
    <property type="molecule type" value="Genomic_DNA"/>
</dbReference>
<sequence length="335" mass="38279">MATCTFLRFNKQTKALVACASLVLPEKLVKSLDNIHSISISLTPPTETKIFIPVPAPIIPPAVIFHQLPRDDHPVETKDTKSPVVPPVKTDTKEQLLNADVYCSDDELPAMKRKVYKAIQKASRYLKYPPASHYYIEKVHQNFNDAFFKINPFHRRKNMKLPNSDMDIDKLITAIKTYLSMQGIEFNIEVTKIRATFLIKIDNWNNYSDPNYGAKKEVIKQLGDFFDIKKIDCECSSRFFFTKEGCVAICTEGGAIWDSVKLSEMMATGKYNAKKCEYCRRIEYDCTVCGGGHYRYHNGKVLLCENAKCMKTLGFLHFEPGAVWKRSEAYGYCEC</sequence>
<evidence type="ECO:0000313" key="1">
    <source>
        <dbReference type="EMBL" id="AYV78799.1"/>
    </source>
</evidence>
<gene>
    <name evidence="1" type="ORF">Edafosvirus34_9</name>
</gene>
<reference evidence="1" key="1">
    <citation type="submission" date="2018-10" db="EMBL/GenBank/DDBJ databases">
        <title>Hidden diversity of soil giant viruses.</title>
        <authorList>
            <person name="Schulz F."/>
            <person name="Alteio L."/>
            <person name="Goudeau D."/>
            <person name="Ryan E.M."/>
            <person name="Malmstrom R.R."/>
            <person name="Blanchard J."/>
            <person name="Woyke T."/>
        </authorList>
    </citation>
    <scope>NUCLEOTIDE SEQUENCE</scope>
    <source>
        <strain evidence="1">EDV1</strain>
    </source>
</reference>